<evidence type="ECO:0000256" key="5">
    <source>
        <dbReference type="ARBA" id="ARBA00022729"/>
    </source>
</evidence>
<evidence type="ECO:0000256" key="7">
    <source>
        <dbReference type="ARBA" id="ARBA00023180"/>
    </source>
</evidence>
<dbReference type="Gene3D" id="2.10.90.10">
    <property type="entry name" value="Cystine-knot cytokines"/>
    <property type="match status" value="1"/>
</dbReference>
<dbReference type="GO" id="GO:0016055">
    <property type="term" value="P:Wnt signaling pathway"/>
    <property type="evidence" value="ECO:0007669"/>
    <property type="project" value="UniProtKB-KW"/>
</dbReference>
<accession>A0AAD9N563</accession>
<evidence type="ECO:0000256" key="2">
    <source>
        <dbReference type="ARBA" id="ARBA00007850"/>
    </source>
</evidence>
<dbReference type="GO" id="GO:0030178">
    <property type="term" value="P:negative regulation of Wnt signaling pathway"/>
    <property type="evidence" value="ECO:0007669"/>
    <property type="project" value="TreeGrafter"/>
</dbReference>
<comment type="caution">
    <text evidence="8">Lacks conserved residue(s) required for the propagation of feature annotation.</text>
</comment>
<keyword evidence="4" id="KW-0879">Wnt signaling pathway</keyword>
<gene>
    <name evidence="11" type="ORF">LSH36_241g05008</name>
</gene>
<keyword evidence="12" id="KW-1185">Reference proteome</keyword>
<feature type="region of interest" description="Disordered" evidence="9">
    <location>
        <begin position="130"/>
        <end position="188"/>
    </location>
</feature>
<sequence length="188" mass="22062">MAIGFKASCLNAISGYPQLGCKTLQSKMQISDGFCTSIEPVKSVICEGNCLPEQDLPWFAQFMKLWGRTKVIDYVCEDDVVRRKKVELVCENGETRKIRIKVVRSCKCTKLVEPANRPLTNKYRYSTKLVDSVQKDRDRTNRKHRRRKHRGRKRRKDKRRRKDKARKDKRRNGKRTNSSNDERTVAEL</sequence>
<protein>
    <recommendedName>
        <fullName evidence="10">CTCK domain-containing protein</fullName>
    </recommendedName>
</protein>
<evidence type="ECO:0000256" key="4">
    <source>
        <dbReference type="ARBA" id="ARBA00022687"/>
    </source>
</evidence>
<dbReference type="InterPro" id="IPR029034">
    <property type="entry name" value="Cystine-knot_cytokine"/>
</dbReference>
<dbReference type="InterPro" id="IPR006207">
    <property type="entry name" value="Cys_knot_C"/>
</dbReference>
<evidence type="ECO:0000256" key="9">
    <source>
        <dbReference type="SAM" id="MobiDB-lite"/>
    </source>
</evidence>
<dbReference type="GO" id="GO:0030514">
    <property type="term" value="P:negative regulation of BMP signaling pathway"/>
    <property type="evidence" value="ECO:0007669"/>
    <property type="project" value="TreeGrafter"/>
</dbReference>
<comment type="similarity">
    <text evidence="2">Belongs to the sclerostin family.</text>
</comment>
<dbReference type="EMBL" id="JAODUP010000241">
    <property type="protein sequence ID" value="KAK2155411.1"/>
    <property type="molecule type" value="Genomic_DNA"/>
</dbReference>
<evidence type="ECO:0000256" key="8">
    <source>
        <dbReference type="PROSITE-ProRule" id="PRU00039"/>
    </source>
</evidence>
<comment type="caution">
    <text evidence="11">The sequence shown here is derived from an EMBL/GenBank/DDBJ whole genome shotgun (WGS) entry which is preliminary data.</text>
</comment>
<dbReference type="SMART" id="SM00041">
    <property type="entry name" value="CT"/>
    <property type="match status" value="1"/>
</dbReference>
<dbReference type="PANTHER" id="PTHR14903:SF6">
    <property type="entry name" value="CTCK DOMAIN-CONTAINING PROTEIN"/>
    <property type="match status" value="1"/>
</dbReference>
<evidence type="ECO:0000313" key="11">
    <source>
        <dbReference type="EMBL" id="KAK2155411.1"/>
    </source>
</evidence>
<dbReference type="Pfam" id="PF05463">
    <property type="entry name" value="Sclerostin"/>
    <property type="match status" value="1"/>
</dbReference>
<keyword evidence="7" id="KW-0325">Glycoprotein</keyword>
<feature type="domain" description="CTCK" evidence="10">
    <location>
        <begin position="21"/>
        <end position="113"/>
    </location>
</feature>
<evidence type="ECO:0000256" key="3">
    <source>
        <dbReference type="ARBA" id="ARBA00022525"/>
    </source>
</evidence>
<dbReference type="Proteomes" id="UP001208570">
    <property type="component" value="Unassembled WGS sequence"/>
</dbReference>
<keyword evidence="3" id="KW-0964">Secreted</keyword>
<organism evidence="11 12">
    <name type="scientific">Paralvinella palmiformis</name>
    <dbReference type="NCBI Taxonomy" id="53620"/>
    <lineage>
        <taxon>Eukaryota</taxon>
        <taxon>Metazoa</taxon>
        <taxon>Spiralia</taxon>
        <taxon>Lophotrochozoa</taxon>
        <taxon>Annelida</taxon>
        <taxon>Polychaeta</taxon>
        <taxon>Sedentaria</taxon>
        <taxon>Canalipalpata</taxon>
        <taxon>Terebellida</taxon>
        <taxon>Terebelliformia</taxon>
        <taxon>Alvinellidae</taxon>
        <taxon>Paralvinella</taxon>
    </lineage>
</organism>
<evidence type="ECO:0000256" key="6">
    <source>
        <dbReference type="ARBA" id="ARBA00023157"/>
    </source>
</evidence>
<dbReference type="GO" id="GO:0036122">
    <property type="term" value="F:BMP binding"/>
    <property type="evidence" value="ECO:0007669"/>
    <property type="project" value="TreeGrafter"/>
</dbReference>
<dbReference type="PANTHER" id="PTHR14903">
    <property type="entry name" value="SCLEROSTIN-RELATED"/>
    <property type="match status" value="1"/>
</dbReference>
<dbReference type="GO" id="GO:0005615">
    <property type="term" value="C:extracellular space"/>
    <property type="evidence" value="ECO:0007669"/>
    <property type="project" value="InterPro"/>
</dbReference>
<keyword evidence="5" id="KW-0732">Signal</keyword>
<dbReference type="AlphaFoldDB" id="A0AAD9N563"/>
<dbReference type="InterPro" id="IPR008835">
    <property type="entry name" value="Sclerostin/SOSTDC1"/>
</dbReference>
<proteinExistence type="inferred from homology"/>
<feature type="compositionally biased region" description="Basic residues" evidence="9">
    <location>
        <begin position="140"/>
        <end position="174"/>
    </location>
</feature>
<evidence type="ECO:0000313" key="12">
    <source>
        <dbReference type="Proteomes" id="UP001208570"/>
    </source>
</evidence>
<keyword evidence="6" id="KW-1015">Disulfide bond</keyword>
<evidence type="ECO:0000256" key="1">
    <source>
        <dbReference type="ARBA" id="ARBA00004613"/>
    </source>
</evidence>
<name>A0AAD9N563_9ANNE</name>
<comment type="subcellular location">
    <subcellularLocation>
        <location evidence="1">Secreted</location>
    </subcellularLocation>
</comment>
<reference evidence="11" key="1">
    <citation type="journal article" date="2023" name="Mol. Biol. Evol.">
        <title>Third-Generation Sequencing Reveals the Adaptive Role of the Epigenome in Three Deep-Sea Polychaetes.</title>
        <authorList>
            <person name="Perez M."/>
            <person name="Aroh O."/>
            <person name="Sun Y."/>
            <person name="Lan Y."/>
            <person name="Juniper S.K."/>
            <person name="Young C.R."/>
            <person name="Angers B."/>
            <person name="Qian P.Y."/>
        </authorList>
    </citation>
    <scope>NUCLEOTIDE SEQUENCE</scope>
    <source>
        <strain evidence="11">P08H-3</strain>
    </source>
</reference>
<evidence type="ECO:0000259" key="10">
    <source>
        <dbReference type="PROSITE" id="PS01225"/>
    </source>
</evidence>
<dbReference type="PROSITE" id="PS01225">
    <property type="entry name" value="CTCK_2"/>
    <property type="match status" value="1"/>
</dbReference>